<dbReference type="VEuPathDB" id="FungiDB:FOC1_g10005009"/>
<reference evidence="2" key="1">
    <citation type="submission" date="2016-09" db="EMBL/GenBank/DDBJ databases">
        <authorList>
            <person name="Guldener U."/>
        </authorList>
    </citation>
    <scope>NUCLEOTIDE SEQUENCE [LARGE SCALE GENOMIC DNA]</scope>
    <source>
        <strain evidence="2">V64-1</strain>
    </source>
</reference>
<dbReference type="VEuPathDB" id="FungiDB:FOIG_11395"/>
<protein>
    <submittedName>
        <fullName evidence="1">Uncharacterized protein</fullName>
    </submittedName>
</protein>
<dbReference type="OrthoDB" id="3219467at2759"/>
<dbReference type="VEuPathDB" id="FungiDB:FOZG_16266"/>
<evidence type="ECO:0000313" key="1">
    <source>
        <dbReference type="EMBL" id="SCO89213.1"/>
    </source>
</evidence>
<proteinExistence type="predicted"/>
<name>A0A2H3TKN1_FUSOX</name>
<dbReference type="AlphaFoldDB" id="A0A2H3TKN1"/>
<dbReference type="EMBL" id="FMJY01000008">
    <property type="protein sequence ID" value="SCO89213.1"/>
    <property type="molecule type" value="Genomic_DNA"/>
</dbReference>
<dbReference type="Proteomes" id="UP000219369">
    <property type="component" value="Unassembled WGS sequence"/>
</dbReference>
<evidence type="ECO:0000313" key="2">
    <source>
        <dbReference type="Proteomes" id="UP000219369"/>
    </source>
</evidence>
<accession>A0A2H3TKN1</accession>
<dbReference type="VEuPathDB" id="FungiDB:FOXG_13688"/>
<dbReference type="VEuPathDB" id="FungiDB:HZS61_016158"/>
<sequence>MNYAWQQTYNQKVQGNKRNYDNGFPEYEIGIGKTVGSNSARQIFNNGIPVRVLDRSQMPSNDCYRIHNTPNATQVPDYDGPQLTSNVVLRYDCFIPTGETYEFLPCAPYGDPAGILGFKQVRGIDTIMERYGNYIEEIKAFKPYKLLQYRGRRNDQPNEDDGHRFIYLAQNKPGEPVVGDCFIRLEEVHNRMRGDVAPYELDCQLALDYDNLLAIGREGSYEERMAAENKFNELQQQWGGLLRFRCWTVRGVPCSTHENELGKKLFHNFPGKETADEHIELFRVWAEILRKSQGDKMAAKDFFGRYWDAIIPNDSMATLSNGMKIQVSTRLLQDIGFHADNLPTSDQRKKIKAEVYDAVVRVINAPRLKFKPQLPPESIIFPDEVGDLPSGWQGFQFNQNGNGWTTLETHPGGLYSILINRAVLEFLCSDARYKPLRQGGYDVPLQGYAQALNQRLDLCGHRDDTTTQVSPISLAAAKNGKRNPTQDKCVAQIGCSANVAMSVIYPGLYPNSAEAKKKRVAEWLHRSAFSYGGLTPGDLGSSQVANNLVLGSPETNTVMMRFVRPPGGISQKYQRLNSSRYEAFVKRLAIHSNQDGGDTVIVFTRINYPTLVGWNQDWVQNAQYTWLAPELEYRYNNSNTSSPYVSDTRWFYPMQRQTAMLFEALLDKSMEFLCWKWPCWDVNNAVAEALVESTGVDGDQEEVNQEDLEEMLNQDLNERDQPV</sequence>
<dbReference type="VEuPathDB" id="FungiDB:FOC4_g10006280"/>
<organism evidence="1 2">
    <name type="scientific">Fusarium oxysporum</name>
    <name type="common">Fusarium vascular wilt</name>
    <dbReference type="NCBI Taxonomy" id="5507"/>
    <lineage>
        <taxon>Eukaryota</taxon>
        <taxon>Fungi</taxon>
        <taxon>Dikarya</taxon>
        <taxon>Ascomycota</taxon>
        <taxon>Pezizomycotina</taxon>
        <taxon>Sordariomycetes</taxon>
        <taxon>Hypocreomycetidae</taxon>
        <taxon>Hypocreales</taxon>
        <taxon>Nectriaceae</taxon>
        <taxon>Fusarium</taxon>
        <taxon>Fusarium oxysporum species complex</taxon>
    </lineage>
</organism>
<dbReference type="VEuPathDB" id="FungiDB:FOMG_10075"/>
<gene>
    <name evidence="1" type="ORF">FRV6_13341</name>
</gene>